<keyword evidence="6 8" id="KW-0368">Histidine biosynthesis</keyword>
<evidence type="ECO:0000313" key="11">
    <source>
        <dbReference type="Proteomes" id="UP000236311"/>
    </source>
</evidence>
<dbReference type="EC" id="3.1.3.15" evidence="3 8"/>
<dbReference type="SMART" id="SM00481">
    <property type="entry name" value="POLIIIAc"/>
    <property type="match status" value="1"/>
</dbReference>
<organism evidence="10 11">
    <name type="scientific">Acetatifactor muris</name>
    <dbReference type="NCBI Taxonomy" id="879566"/>
    <lineage>
        <taxon>Bacteria</taxon>
        <taxon>Bacillati</taxon>
        <taxon>Bacillota</taxon>
        <taxon>Clostridia</taxon>
        <taxon>Lachnospirales</taxon>
        <taxon>Lachnospiraceae</taxon>
        <taxon>Acetatifactor</taxon>
    </lineage>
</organism>
<evidence type="ECO:0000259" key="9">
    <source>
        <dbReference type="SMART" id="SM00481"/>
    </source>
</evidence>
<evidence type="ECO:0000313" key="10">
    <source>
        <dbReference type="EMBL" id="SOY31496.1"/>
    </source>
</evidence>
<dbReference type="EMBL" id="OFSM01000026">
    <property type="protein sequence ID" value="SOY31496.1"/>
    <property type="molecule type" value="Genomic_DNA"/>
</dbReference>
<dbReference type="RefSeq" id="WP_103241480.1">
    <property type="nucleotide sequence ID" value="NZ_JANJZD010000026.1"/>
</dbReference>
<dbReference type="PANTHER" id="PTHR21039">
    <property type="entry name" value="HISTIDINOL PHOSPHATASE-RELATED"/>
    <property type="match status" value="1"/>
</dbReference>
<keyword evidence="5 8" id="KW-0378">Hydrolase</keyword>
<dbReference type="GO" id="GO:0000105">
    <property type="term" value="P:L-histidine biosynthetic process"/>
    <property type="evidence" value="ECO:0007669"/>
    <property type="project" value="UniProtKB-UniRule"/>
</dbReference>
<evidence type="ECO:0000256" key="1">
    <source>
        <dbReference type="ARBA" id="ARBA00004970"/>
    </source>
</evidence>
<evidence type="ECO:0000256" key="7">
    <source>
        <dbReference type="ARBA" id="ARBA00049158"/>
    </source>
</evidence>
<evidence type="ECO:0000256" key="8">
    <source>
        <dbReference type="RuleBase" id="RU366003"/>
    </source>
</evidence>
<gene>
    <name evidence="10" type="primary">hisK_3</name>
    <name evidence="10" type="ORF">AMURIS_04240</name>
</gene>
<comment type="catalytic activity">
    <reaction evidence="7 8">
        <text>L-histidinol phosphate + H2O = L-histidinol + phosphate</text>
        <dbReference type="Rhea" id="RHEA:14465"/>
        <dbReference type="ChEBI" id="CHEBI:15377"/>
        <dbReference type="ChEBI" id="CHEBI:43474"/>
        <dbReference type="ChEBI" id="CHEBI:57699"/>
        <dbReference type="ChEBI" id="CHEBI:57980"/>
        <dbReference type="EC" id="3.1.3.15"/>
    </reaction>
</comment>
<name>A0A2K4ZM46_9FIRM</name>
<dbReference type="PANTHER" id="PTHR21039:SF0">
    <property type="entry name" value="HISTIDINOL-PHOSPHATASE"/>
    <property type="match status" value="1"/>
</dbReference>
<evidence type="ECO:0000256" key="2">
    <source>
        <dbReference type="ARBA" id="ARBA00009152"/>
    </source>
</evidence>
<sequence length="271" mass="31132">MITADCHLHSSFSADSDTPMEEMVLQGIRLGLDTMCFTEHNDFDYPVSSDLTEDALLLNTDSYLYDLAGLKEKYSDKIRLLFGVELGLQPEAMRQNAVYVKSYEFDFIIGSSHVCHGKDPYYPGFFEGRSREAALREYFESILENVRKFSNFDVYGHLDYAVRYAPGKDEWYTYEAYRDILDEILSLLIHKEKGIELNTGGIKSGMQDFHPCMGALKRYHELGGEIITIGSDAHNTQNIAGHFNRAAEVLKECGFRYYCVFEKRTPAYYRL</sequence>
<dbReference type="InterPro" id="IPR004013">
    <property type="entry name" value="PHP_dom"/>
</dbReference>
<evidence type="ECO:0000256" key="5">
    <source>
        <dbReference type="ARBA" id="ARBA00022801"/>
    </source>
</evidence>
<feature type="domain" description="Polymerase/histidinol phosphatase N-terminal" evidence="9">
    <location>
        <begin position="4"/>
        <end position="90"/>
    </location>
</feature>
<dbReference type="InterPro" id="IPR016195">
    <property type="entry name" value="Pol/histidinol_Pase-like"/>
</dbReference>
<dbReference type="InterPro" id="IPR003141">
    <property type="entry name" value="Pol/His_phosphatase_N"/>
</dbReference>
<evidence type="ECO:0000256" key="6">
    <source>
        <dbReference type="ARBA" id="ARBA00023102"/>
    </source>
</evidence>
<dbReference type="UniPathway" id="UPA00031">
    <property type="reaction ID" value="UER00013"/>
</dbReference>
<dbReference type="Proteomes" id="UP000236311">
    <property type="component" value="Unassembled WGS sequence"/>
</dbReference>
<dbReference type="Pfam" id="PF02811">
    <property type="entry name" value="PHP"/>
    <property type="match status" value="1"/>
</dbReference>
<dbReference type="InterPro" id="IPR010140">
    <property type="entry name" value="Histidinol_P_phosphatase_HisJ"/>
</dbReference>
<keyword evidence="4 8" id="KW-0028">Amino-acid biosynthesis</keyword>
<dbReference type="AlphaFoldDB" id="A0A2K4ZM46"/>
<comment type="pathway">
    <text evidence="1 8">Amino-acid biosynthesis; L-histidine biosynthesis; L-histidine from 5-phospho-alpha-D-ribose 1-diphosphate: step 8/9.</text>
</comment>
<dbReference type="Gene3D" id="3.20.20.140">
    <property type="entry name" value="Metal-dependent hydrolases"/>
    <property type="match status" value="1"/>
</dbReference>
<accession>A0A2K4ZM46</accession>
<proteinExistence type="inferred from homology"/>
<protein>
    <recommendedName>
        <fullName evidence="3 8">Histidinol-phosphatase</fullName>
        <shortName evidence="8">HolPase</shortName>
        <ecNumber evidence="3 8">3.1.3.15</ecNumber>
    </recommendedName>
</protein>
<comment type="similarity">
    <text evidence="2 8">Belongs to the PHP hydrolase family. HisK subfamily.</text>
</comment>
<dbReference type="GO" id="GO:0004401">
    <property type="term" value="F:histidinol-phosphatase activity"/>
    <property type="evidence" value="ECO:0007669"/>
    <property type="project" value="UniProtKB-UniRule"/>
</dbReference>
<keyword evidence="11" id="KW-1185">Reference proteome</keyword>
<evidence type="ECO:0000256" key="4">
    <source>
        <dbReference type="ARBA" id="ARBA00022605"/>
    </source>
</evidence>
<dbReference type="NCBIfam" id="TIGR01856">
    <property type="entry name" value="hisJ_fam"/>
    <property type="match status" value="1"/>
</dbReference>
<dbReference type="SUPFAM" id="SSF89550">
    <property type="entry name" value="PHP domain-like"/>
    <property type="match status" value="1"/>
</dbReference>
<evidence type="ECO:0000256" key="3">
    <source>
        <dbReference type="ARBA" id="ARBA00013085"/>
    </source>
</evidence>
<reference evidence="10 11" key="1">
    <citation type="submission" date="2018-01" db="EMBL/GenBank/DDBJ databases">
        <authorList>
            <person name="Gaut B.S."/>
            <person name="Morton B.R."/>
            <person name="Clegg M.T."/>
            <person name="Duvall M.R."/>
        </authorList>
    </citation>
    <scope>NUCLEOTIDE SEQUENCE [LARGE SCALE GENOMIC DNA]</scope>
    <source>
        <strain evidence="10">GP69</strain>
    </source>
</reference>
<dbReference type="OrthoDB" id="9775255at2"/>
<dbReference type="GO" id="GO:0005737">
    <property type="term" value="C:cytoplasm"/>
    <property type="evidence" value="ECO:0007669"/>
    <property type="project" value="TreeGrafter"/>
</dbReference>